<dbReference type="Proteomes" id="UP000199036">
    <property type="component" value="Unassembled WGS sequence"/>
</dbReference>
<evidence type="ECO:0000313" key="2">
    <source>
        <dbReference type="EMBL" id="SFN20971.1"/>
    </source>
</evidence>
<dbReference type="InterPro" id="IPR004919">
    <property type="entry name" value="GmrSD_N"/>
</dbReference>
<proteinExistence type="predicted"/>
<sequence length="367" mass="43123">MEQVNLFNSEIDDSIENEDKGTGMKKPFNPNKIVIRPQTIPIYSIAQRIEFGEIKLNTEFQRKEGLWKDEQQSRLIESILIRFPLPVFYFDGSNPDEWLVIDGLQRLTSLKRFIVTKELKLTGLEFLKEYEGKGWDDLDRPLQRQINETPLQCYVLEKGDPDVKFNIFKRINTGGLNLSDQEIRHAMHQDVAVYLQKLAESKEFLDATRRKIKSERMLDRDFINRFIAFYILDYESEYKYEEDLDTYMNKALDKLAQSSVEEKKNIENRFKKAMILSKDIFGDSAFCKSKDYKRINKALFEVVSVHFAKLNNSDQDLLRKNKTKFKSLFYKAIDNKFADSLVSNTGGRANVLLRHREFNNIINEFLG</sequence>
<protein>
    <recommendedName>
        <fullName evidence="1">GmrSD restriction endonucleases N-terminal domain-containing protein</fullName>
    </recommendedName>
</protein>
<evidence type="ECO:0000259" key="1">
    <source>
        <dbReference type="Pfam" id="PF03235"/>
    </source>
</evidence>
<evidence type="ECO:0000313" key="3">
    <source>
        <dbReference type="Proteomes" id="UP000199036"/>
    </source>
</evidence>
<reference evidence="3" key="1">
    <citation type="submission" date="2016-10" db="EMBL/GenBank/DDBJ databases">
        <authorList>
            <person name="Varghese N."/>
            <person name="Submissions S."/>
        </authorList>
    </citation>
    <scope>NUCLEOTIDE SEQUENCE [LARGE SCALE GENOMIC DNA]</scope>
    <source>
        <strain evidence="3">DS-12</strain>
    </source>
</reference>
<dbReference type="Pfam" id="PF03235">
    <property type="entry name" value="GmrSD_N"/>
    <property type="match status" value="1"/>
</dbReference>
<dbReference type="STRING" id="913024.SAMN05421741_102120"/>
<feature type="domain" description="GmrSD restriction endonucleases N-terminal" evidence="1">
    <location>
        <begin position="59"/>
        <end position="187"/>
    </location>
</feature>
<dbReference type="PANTHER" id="PTHR39639">
    <property type="entry name" value="CHROMOSOME 16, WHOLE GENOME SHOTGUN SEQUENCE"/>
    <property type="match status" value="1"/>
</dbReference>
<dbReference type="PANTHER" id="PTHR39639:SF1">
    <property type="entry name" value="DUF262 DOMAIN-CONTAINING PROTEIN"/>
    <property type="match status" value="1"/>
</dbReference>
<organism evidence="2 3">
    <name type="scientific">Paenimyroides ummariense</name>
    <dbReference type="NCBI Taxonomy" id="913024"/>
    <lineage>
        <taxon>Bacteria</taxon>
        <taxon>Pseudomonadati</taxon>
        <taxon>Bacteroidota</taxon>
        <taxon>Flavobacteriia</taxon>
        <taxon>Flavobacteriales</taxon>
        <taxon>Flavobacteriaceae</taxon>
        <taxon>Paenimyroides</taxon>
    </lineage>
</organism>
<accession>A0A1I4X4P0</accession>
<keyword evidence="3" id="KW-1185">Reference proteome</keyword>
<dbReference type="OrthoDB" id="9764212at2"/>
<dbReference type="AlphaFoldDB" id="A0A1I4X4P0"/>
<dbReference type="RefSeq" id="WP_091518442.1">
    <property type="nucleotide sequence ID" value="NZ_FOVI01000002.1"/>
</dbReference>
<gene>
    <name evidence="2" type="ORF">SAMN05421741_102120</name>
</gene>
<dbReference type="EMBL" id="FOVI01000002">
    <property type="protein sequence ID" value="SFN20971.1"/>
    <property type="molecule type" value="Genomic_DNA"/>
</dbReference>
<name>A0A1I4X4P0_9FLAO</name>